<dbReference type="HOGENOM" id="CLU_065464_2_1_1"/>
<dbReference type="GO" id="GO:0002181">
    <property type="term" value="P:cytoplasmic translation"/>
    <property type="evidence" value="ECO:0007669"/>
    <property type="project" value="TreeGrafter"/>
</dbReference>
<keyword evidence="3 6" id="KW-0687">Ribonucleoprotein</keyword>
<dbReference type="InterPro" id="IPR036789">
    <property type="entry name" value="Ribosomal_uL6-like_a/b-dom_sf"/>
</dbReference>
<dbReference type="PANTHER" id="PTHR11655:SF14">
    <property type="entry name" value="LARGE RIBOSOMAL SUBUNIT PROTEIN UL6M"/>
    <property type="match status" value="1"/>
</dbReference>
<dbReference type="GO" id="GO:0019843">
    <property type="term" value="F:rRNA binding"/>
    <property type="evidence" value="ECO:0007669"/>
    <property type="project" value="InterPro"/>
</dbReference>
<gene>
    <name evidence="8" type="ORF">CGI_10001909</name>
</gene>
<feature type="domain" description="Large ribosomal subunit protein uL6 alpha-beta" evidence="7">
    <location>
        <begin position="25"/>
        <end position="99"/>
    </location>
</feature>
<accession>K1QHV1</accession>
<dbReference type="InterPro" id="IPR020040">
    <property type="entry name" value="Ribosomal_uL6_a/b-dom"/>
</dbReference>
<evidence type="ECO:0000256" key="6">
    <source>
        <dbReference type="RuleBase" id="RU003869"/>
    </source>
</evidence>
<dbReference type="InParanoid" id="K1QHV1"/>
<reference evidence="8" key="1">
    <citation type="journal article" date="2012" name="Nature">
        <title>The oyster genome reveals stress adaptation and complexity of shell formation.</title>
        <authorList>
            <person name="Zhang G."/>
            <person name="Fang X."/>
            <person name="Guo X."/>
            <person name="Li L."/>
            <person name="Luo R."/>
            <person name="Xu F."/>
            <person name="Yang P."/>
            <person name="Zhang L."/>
            <person name="Wang X."/>
            <person name="Qi H."/>
            <person name="Xiong Z."/>
            <person name="Que H."/>
            <person name="Xie Y."/>
            <person name="Holland P.W."/>
            <person name="Paps J."/>
            <person name="Zhu Y."/>
            <person name="Wu F."/>
            <person name="Chen Y."/>
            <person name="Wang J."/>
            <person name="Peng C."/>
            <person name="Meng J."/>
            <person name="Yang L."/>
            <person name="Liu J."/>
            <person name="Wen B."/>
            <person name="Zhang N."/>
            <person name="Huang Z."/>
            <person name="Zhu Q."/>
            <person name="Feng Y."/>
            <person name="Mount A."/>
            <person name="Hedgecock D."/>
            <person name="Xu Z."/>
            <person name="Liu Y."/>
            <person name="Domazet-Loso T."/>
            <person name="Du Y."/>
            <person name="Sun X."/>
            <person name="Zhang S."/>
            <person name="Liu B."/>
            <person name="Cheng P."/>
            <person name="Jiang X."/>
            <person name="Li J."/>
            <person name="Fan D."/>
            <person name="Wang W."/>
            <person name="Fu W."/>
            <person name="Wang T."/>
            <person name="Wang B."/>
            <person name="Zhang J."/>
            <person name="Peng Z."/>
            <person name="Li Y."/>
            <person name="Li N."/>
            <person name="Wang J."/>
            <person name="Chen M."/>
            <person name="He Y."/>
            <person name="Tan F."/>
            <person name="Song X."/>
            <person name="Zheng Q."/>
            <person name="Huang R."/>
            <person name="Yang H."/>
            <person name="Du X."/>
            <person name="Chen L."/>
            <person name="Yang M."/>
            <person name="Gaffney P.M."/>
            <person name="Wang S."/>
            <person name="Luo L."/>
            <person name="She Z."/>
            <person name="Ming Y."/>
            <person name="Huang W."/>
            <person name="Zhang S."/>
            <person name="Huang B."/>
            <person name="Zhang Y."/>
            <person name="Qu T."/>
            <person name="Ni P."/>
            <person name="Miao G."/>
            <person name="Wang J."/>
            <person name="Wang Q."/>
            <person name="Steinberg C.E."/>
            <person name="Wang H."/>
            <person name="Li N."/>
            <person name="Qian L."/>
            <person name="Zhang G."/>
            <person name="Li Y."/>
            <person name="Yang H."/>
            <person name="Liu X."/>
            <person name="Wang J."/>
            <person name="Yin Y."/>
            <person name="Wang J."/>
        </authorList>
    </citation>
    <scope>NUCLEOTIDE SEQUENCE [LARGE SCALE GENOMIC DNA]</scope>
    <source>
        <strain evidence="8">05x7-T-G4-1.051#20</strain>
    </source>
</reference>
<evidence type="ECO:0000256" key="5">
    <source>
        <dbReference type="ARBA" id="ARBA00035349"/>
    </source>
</evidence>
<dbReference type="SUPFAM" id="SSF56053">
    <property type="entry name" value="Ribosomal protein L6"/>
    <property type="match status" value="1"/>
</dbReference>
<evidence type="ECO:0000313" key="8">
    <source>
        <dbReference type="EMBL" id="EKC28410.1"/>
    </source>
</evidence>
<evidence type="ECO:0000256" key="3">
    <source>
        <dbReference type="ARBA" id="ARBA00023274"/>
    </source>
</evidence>
<evidence type="ECO:0000256" key="2">
    <source>
        <dbReference type="ARBA" id="ARBA00022980"/>
    </source>
</evidence>
<dbReference type="Gene3D" id="3.90.930.12">
    <property type="entry name" value="Ribosomal protein L6, alpha-beta domain"/>
    <property type="match status" value="1"/>
</dbReference>
<protein>
    <recommendedName>
        <fullName evidence="4">Large ribosomal subunit protein uL6</fullName>
    </recommendedName>
    <alternativeName>
        <fullName evidence="5">60S ribosomal protein L9</fullName>
    </alternativeName>
</protein>
<dbReference type="EMBL" id="JH817769">
    <property type="protein sequence ID" value="EKC28410.1"/>
    <property type="molecule type" value="Genomic_DNA"/>
</dbReference>
<dbReference type="PRINTS" id="PR00059">
    <property type="entry name" value="RIBOSOMALL6"/>
</dbReference>
<evidence type="ECO:0000256" key="4">
    <source>
        <dbReference type="ARBA" id="ARBA00035246"/>
    </source>
</evidence>
<dbReference type="GO" id="GO:0022625">
    <property type="term" value="C:cytosolic large ribosomal subunit"/>
    <property type="evidence" value="ECO:0007669"/>
    <property type="project" value="TreeGrafter"/>
</dbReference>
<dbReference type="InterPro" id="IPR019906">
    <property type="entry name" value="Ribosomal_uL6_bac-type"/>
</dbReference>
<dbReference type="GO" id="GO:0003735">
    <property type="term" value="F:structural constituent of ribosome"/>
    <property type="evidence" value="ECO:0007669"/>
    <property type="project" value="InterPro"/>
</dbReference>
<dbReference type="AlphaFoldDB" id="K1QHV1"/>
<dbReference type="InterPro" id="IPR000702">
    <property type="entry name" value="Ribosomal_uL6-like"/>
</dbReference>
<proteinExistence type="inferred from homology"/>
<keyword evidence="2 6" id="KW-0689">Ribosomal protein</keyword>
<comment type="similarity">
    <text evidence="1 6">Belongs to the universal ribosomal protein uL6 family.</text>
</comment>
<evidence type="ECO:0000256" key="1">
    <source>
        <dbReference type="ARBA" id="ARBA00009356"/>
    </source>
</evidence>
<evidence type="ECO:0000259" key="7">
    <source>
        <dbReference type="Pfam" id="PF00347"/>
    </source>
</evidence>
<name>K1QHV1_MAGGI</name>
<organism evidence="8">
    <name type="scientific">Magallana gigas</name>
    <name type="common">Pacific oyster</name>
    <name type="synonym">Crassostrea gigas</name>
    <dbReference type="NCBI Taxonomy" id="29159"/>
    <lineage>
        <taxon>Eukaryota</taxon>
        <taxon>Metazoa</taxon>
        <taxon>Spiralia</taxon>
        <taxon>Lophotrochozoa</taxon>
        <taxon>Mollusca</taxon>
        <taxon>Bivalvia</taxon>
        <taxon>Autobranchia</taxon>
        <taxon>Pteriomorphia</taxon>
        <taxon>Ostreida</taxon>
        <taxon>Ostreoidea</taxon>
        <taxon>Ostreidae</taxon>
        <taxon>Magallana</taxon>
    </lineage>
</organism>
<dbReference type="PANTHER" id="PTHR11655">
    <property type="entry name" value="60S/50S RIBOSOMAL PROTEIN L6/L9"/>
    <property type="match status" value="1"/>
</dbReference>
<sequence>MCYRLAANQILGVTQGFKKILEINGVGYRWSVSGKSLQLQLGFSHPVSFDPPSEVQCSIDSKSNVLTIEGIDRQKVGAVAAKIKSFRPVEPYKGKGIRYQGQYVLRKSGKTSTK</sequence>
<dbReference type="Pfam" id="PF00347">
    <property type="entry name" value="Ribosomal_L6"/>
    <property type="match status" value="1"/>
</dbReference>